<accession>A0A846WED4</accession>
<name>A0A846WED4_9NOCA</name>
<reference evidence="1 2" key="1">
    <citation type="submission" date="2020-04" db="EMBL/GenBank/DDBJ databases">
        <title>MicrobeNet Type strains.</title>
        <authorList>
            <person name="Nicholson A.C."/>
        </authorList>
    </citation>
    <scope>NUCLEOTIDE SEQUENCE [LARGE SCALE GENOMIC DNA]</scope>
    <source>
        <strain evidence="1 2">DSM 44960</strain>
    </source>
</reference>
<evidence type="ECO:0008006" key="3">
    <source>
        <dbReference type="Google" id="ProtNLM"/>
    </source>
</evidence>
<comment type="caution">
    <text evidence="1">The sequence shown here is derived from an EMBL/GenBank/DDBJ whole genome shotgun (WGS) entry which is preliminary data.</text>
</comment>
<dbReference type="AlphaFoldDB" id="A0A846WED4"/>
<proteinExistence type="predicted"/>
<protein>
    <recommendedName>
        <fullName evidence="3">Recombinase family protein</fullName>
    </recommendedName>
</protein>
<sequence>MKPFALGYLRSDLAGPSQHWHEIRIRSLAKRYGYDLAKTIVFSDRTKDPIHQLISSVRNARAEAIFTPHVGHLGADIPSDLVSVCDIITVDDESTYARAYFRVPRDSAVLRGPNPILCHPDQAGLVGRS</sequence>
<gene>
    <name evidence="1" type="ORF">HGA10_27050</name>
</gene>
<evidence type="ECO:0000313" key="1">
    <source>
        <dbReference type="EMBL" id="NKX90947.1"/>
    </source>
</evidence>
<dbReference type="EMBL" id="JAAXOM010000008">
    <property type="protein sequence ID" value="NKX90947.1"/>
    <property type="molecule type" value="Genomic_DNA"/>
</dbReference>
<keyword evidence="2" id="KW-1185">Reference proteome</keyword>
<organism evidence="1 2">
    <name type="scientific">Nocardia coubleae</name>
    <dbReference type="NCBI Taxonomy" id="356147"/>
    <lineage>
        <taxon>Bacteria</taxon>
        <taxon>Bacillati</taxon>
        <taxon>Actinomycetota</taxon>
        <taxon>Actinomycetes</taxon>
        <taxon>Mycobacteriales</taxon>
        <taxon>Nocardiaceae</taxon>
        <taxon>Nocardia</taxon>
    </lineage>
</organism>
<dbReference type="RefSeq" id="WP_067643133.1">
    <property type="nucleotide sequence ID" value="NZ_JAAXOM010000008.1"/>
</dbReference>
<evidence type="ECO:0000313" key="2">
    <source>
        <dbReference type="Proteomes" id="UP000572007"/>
    </source>
</evidence>
<dbReference type="Proteomes" id="UP000572007">
    <property type="component" value="Unassembled WGS sequence"/>
</dbReference>